<dbReference type="GO" id="GO:0000428">
    <property type="term" value="C:DNA-directed RNA polymerase complex"/>
    <property type="evidence" value="ECO:0007669"/>
    <property type="project" value="UniProtKB-KW"/>
</dbReference>
<dbReference type="Gene3D" id="2.170.120.12">
    <property type="entry name" value="DNA-directed RNA polymerase, insert domain"/>
    <property type="match status" value="1"/>
</dbReference>
<dbReference type="EC" id="2.7.7.6" evidence="2 11"/>
<dbReference type="STRING" id="743971.MYF_02380"/>
<proteinExistence type="inferred from homology"/>
<keyword evidence="5 11" id="KW-0808">Transferase</keyword>
<dbReference type="GO" id="GO:0003677">
    <property type="term" value="F:DNA binding"/>
    <property type="evidence" value="ECO:0007669"/>
    <property type="project" value="UniProtKB-UniRule"/>
</dbReference>
<comment type="domain">
    <text evidence="11">The N-terminal domain is essential for RNAP assembly and basal transcription, whereas the C-terminal domain is involved in interaction with transcriptional regulators and with upstream promoter elements.</text>
</comment>
<evidence type="ECO:0000313" key="13">
    <source>
        <dbReference type="EMBL" id="AJC49974.1"/>
    </source>
</evidence>
<dbReference type="InterPro" id="IPR036643">
    <property type="entry name" value="RNApol_insert_sf"/>
</dbReference>
<feature type="domain" description="DNA-directed RNA polymerase RpoA/D/Rpb3-type" evidence="12">
    <location>
        <begin position="21"/>
        <end position="243"/>
    </location>
</feature>
<feature type="region of interest" description="Alpha C-terminal domain (alpha-CTD)" evidence="11">
    <location>
        <begin position="264"/>
        <end position="332"/>
    </location>
</feature>
<accession>A0A0A8E7L3</accession>
<dbReference type="GO" id="GO:0006351">
    <property type="term" value="P:DNA-templated transcription"/>
    <property type="evidence" value="ECO:0007669"/>
    <property type="project" value="UniProtKB-UniRule"/>
</dbReference>
<evidence type="ECO:0000256" key="11">
    <source>
        <dbReference type="HAMAP-Rule" id="MF_00059"/>
    </source>
</evidence>
<dbReference type="RefSeq" id="WP_002557813.1">
    <property type="nucleotide sequence ID" value="NZ_CP007585.1"/>
</dbReference>
<dbReference type="NCBIfam" id="NF003519">
    <property type="entry name" value="PRK05182.2-5"/>
    <property type="match status" value="1"/>
</dbReference>
<dbReference type="GO" id="GO:0046983">
    <property type="term" value="F:protein dimerization activity"/>
    <property type="evidence" value="ECO:0007669"/>
    <property type="project" value="InterPro"/>
</dbReference>
<keyword evidence="6 11" id="KW-0548">Nucleotidyltransferase</keyword>
<evidence type="ECO:0000256" key="4">
    <source>
        <dbReference type="ARBA" id="ARBA00022478"/>
    </source>
</evidence>
<keyword evidence="4 11" id="KW-0240">DNA-directed RNA polymerase</keyword>
<dbReference type="NCBIfam" id="TIGR02027">
    <property type="entry name" value="rpoA"/>
    <property type="match status" value="1"/>
</dbReference>
<dbReference type="InterPro" id="IPR036603">
    <property type="entry name" value="RBP11-like"/>
</dbReference>
<dbReference type="HAMAP" id="MF_00059">
    <property type="entry name" value="RNApol_bact_RpoA"/>
    <property type="match status" value="1"/>
</dbReference>
<evidence type="ECO:0000256" key="8">
    <source>
        <dbReference type="ARBA" id="ARBA00032524"/>
    </source>
</evidence>
<dbReference type="InterPro" id="IPR011773">
    <property type="entry name" value="DNA-dir_RpoA"/>
</dbReference>
<dbReference type="SUPFAM" id="SSF55257">
    <property type="entry name" value="RBP11-like subunits of RNA polymerase"/>
    <property type="match status" value="1"/>
</dbReference>
<dbReference type="CDD" id="cd06928">
    <property type="entry name" value="RNAP_alpha_NTD"/>
    <property type="match status" value="1"/>
</dbReference>
<dbReference type="Proteomes" id="UP000031129">
    <property type="component" value="Chromosome"/>
</dbReference>
<dbReference type="Pfam" id="PF01193">
    <property type="entry name" value="RNA_pol_L"/>
    <property type="match status" value="1"/>
</dbReference>
<dbReference type="EMBL" id="CP007585">
    <property type="protein sequence ID" value="AJC49974.1"/>
    <property type="molecule type" value="Genomic_DNA"/>
</dbReference>
<dbReference type="InterPro" id="IPR011260">
    <property type="entry name" value="RNAP_asu_C"/>
</dbReference>
<evidence type="ECO:0000256" key="6">
    <source>
        <dbReference type="ARBA" id="ARBA00022695"/>
    </source>
</evidence>
<evidence type="ECO:0000259" key="12">
    <source>
        <dbReference type="SMART" id="SM00662"/>
    </source>
</evidence>
<dbReference type="HOGENOM" id="CLU_053084_0_1_14"/>
<dbReference type="Pfam" id="PF03118">
    <property type="entry name" value="RNA_pol_A_CTD"/>
    <property type="match status" value="1"/>
</dbReference>
<dbReference type="Gene3D" id="3.30.1360.10">
    <property type="entry name" value="RNA polymerase, RBP11-like subunit"/>
    <property type="match status" value="1"/>
</dbReference>
<dbReference type="SUPFAM" id="SSF47789">
    <property type="entry name" value="C-terminal domain of RNA polymerase alpha subunit"/>
    <property type="match status" value="1"/>
</dbReference>
<dbReference type="OrthoDB" id="9805706at2"/>
<evidence type="ECO:0000256" key="1">
    <source>
        <dbReference type="ARBA" id="ARBA00007123"/>
    </source>
</evidence>
<sequence>MKKNAKVFYSENIVEQITEFETSFELKPLERGLANTIGNALRRTVLSAIPSCAVFAVKIAGVKHEFAVLDDVIEDVVTILNNLKKVRFFYEPSFFEKNQIHKASFSGQKAGQIFAGDIQSHSGLKIVNPDLYIADISRIGALQFEIFITSGKGFSDFETNKKYVNEVIQTLESNLEGTVLAVDSDFSPVLNANYQSIEINSASPIIEEKLNFWIKTDGSILAKDVLAQGAKILIAHLNLLANVENLNKFSEDFFENQQIKEEPVRRFSNSIDALNLSVRSLNALRRAQYYKISDIENLSQEDFENIKNLGRKSVQEIIEKLQNYKHDYKGEN</sequence>
<comment type="function">
    <text evidence="11">DNA-dependent RNA polymerase catalyzes the transcription of DNA into RNA using the four ribonucleoside triphosphates as substrates.</text>
</comment>
<dbReference type="SUPFAM" id="SSF56553">
    <property type="entry name" value="Insert subdomain of RNA polymerase alpha subunit"/>
    <property type="match status" value="1"/>
</dbReference>
<comment type="subunit">
    <text evidence="11">Homodimer. The RNAP catalytic core consists of 2 alpha, 1 beta, 1 beta' and 1 omega subunit. When a sigma factor is associated with the core the holoenzyme is formed, which can initiate transcription.</text>
</comment>
<dbReference type="Pfam" id="PF01000">
    <property type="entry name" value="RNA_pol_A_bac"/>
    <property type="match status" value="1"/>
</dbReference>
<feature type="region of interest" description="Alpha N-terminal domain (alpha-NTD)" evidence="11">
    <location>
        <begin position="1"/>
        <end position="244"/>
    </location>
</feature>
<comment type="catalytic activity">
    <reaction evidence="10 11">
        <text>RNA(n) + a ribonucleoside 5'-triphosphate = RNA(n+1) + diphosphate</text>
        <dbReference type="Rhea" id="RHEA:21248"/>
        <dbReference type="Rhea" id="RHEA-COMP:14527"/>
        <dbReference type="Rhea" id="RHEA-COMP:17342"/>
        <dbReference type="ChEBI" id="CHEBI:33019"/>
        <dbReference type="ChEBI" id="CHEBI:61557"/>
        <dbReference type="ChEBI" id="CHEBI:140395"/>
        <dbReference type="EC" id="2.7.7.6"/>
    </reaction>
</comment>
<dbReference type="GO" id="GO:0003899">
    <property type="term" value="F:DNA-directed RNA polymerase activity"/>
    <property type="evidence" value="ECO:0007669"/>
    <property type="project" value="UniProtKB-UniRule"/>
</dbReference>
<evidence type="ECO:0000256" key="2">
    <source>
        <dbReference type="ARBA" id="ARBA00012418"/>
    </source>
</evidence>
<organism evidence="13 14">
    <name type="scientific">Mesomycoplasma flocculare ATCC 27399</name>
    <dbReference type="NCBI Taxonomy" id="743971"/>
    <lineage>
        <taxon>Bacteria</taxon>
        <taxon>Bacillati</taxon>
        <taxon>Mycoplasmatota</taxon>
        <taxon>Mycoplasmoidales</taxon>
        <taxon>Metamycoplasmataceae</taxon>
        <taxon>Mesomycoplasma</taxon>
    </lineage>
</organism>
<keyword evidence="14" id="KW-1185">Reference proteome</keyword>
<evidence type="ECO:0000256" key="5">
    <source>
        <dbReference type="ARBA" id="ARBA00022679"/>
    </source>
</evidence>
<dbReference type="InterPro" id="IPR011262">
    <property type="entry name" value="DNA-dir_RNA_pol_insert"/>
</dbReference>
<evidence type="ECO:0000256" key="9">
    <source>
        <dbReference type="ARBA" id="ARBA00033070"/>
    </source>
</evidence>
<protein>
    <recommendedName>
        <fullName evidence="3 11">DNA-directed RNA polymerase subunit alpha</fullName>
        <shortName evidence="11">RNAP subunit alpha</shortName>
        <ecNumber evidence="2 11">2.7.7.6</ecNumber>
    </recommendedName>
    <alternativeName>
        <fullName evidence="9 11">RNA polymerase subunit alpha</fullName>
    </alternativeName>
    <alternativeName>
        <fullName evidence="8 11">Transcriptase subunit alpha</fullName>
    </alternativeName>
</protein>
<keyword evidence="7 11" id="KW-0804">Transcription</keyword>
<dbReference type="KEGG" id="mfq:MYF_02380"/>
<evidence type="ECO:0000256" key="10">
    <source>
        <dbReference type="ARBA" id="ARBA00048552"/>
    </source>
</evidence>
<reference evidence="13 14" key="1">
    <citation type="journal article" date="2015" name="Genome Announc.">
        <title>Complete Genome Sequence of Mycoplasma flocculare Strain Ms42T (ATCC 27399T).</title>
        <authorList>
            <person name="Calcutt M.J."/>
            <person name="Foecking M.F."/>
            <person name="Heidari M.B."/>
            <person name="McIntosh M.A."/>
        </authorList>
    </citation>
    <scope>NUCLEOTIDE SEQUENCE [LARGE SCALE GENOMIC DNA]</scope>
    <source>
        <strain evidence="14">ATCC 27399</strain>
    </source>
</reference>
<evidence type="ECO:0000256" key="7">
    <source>
        <dbReference type="ARBA" id="ARBA00023163"/>
    </source>
</evidence>
<evidence type="ECO:0000313" key="14">
    <source>
        <dbReference type="Proteomes" id="UP000031129"/>
    </source>
</evidence>
<name>A0A0A8E7L3_MESFC</name>
<gene>
    <name evidence="11 13" type="primary">rpoA</name>
    <name evidence="13" type="ORF">MYF_02380</name>
</gene>
<dbReference type="Gene3D" id="1.10.150.20">
    <property type="entry name" value="5' to 3' exonuclease, C-terminal subdomain"/>
    <property type="match status" value="1"/>
</dbReference>
<dbReference type="AlphaFoldDB" id="A0A0A8E7L3"/>
<dbReference type="GO" id="GO:0005737">
    <property type="term" value="C:cytoplasm"/>
    <property type="evidence" value="ECO:0007669"/>
    <property type="project" value="UniProtKB-ARBA"/>
</dbReference>
<evidence type="ECO:0000256" key="3">
    <source>
        <dbReference type="ARBA" id="ARBA00015972"/>
    </source>
</evidence>
<comment type="similarity">
    <text evidence="1 11">Belongs to the RNA polymerase alpha chain family.</text>
</comment>
<dbReference type="SMART" id="SM00662">
    <property type="entry name" value="RPOLD"/>
    <property type="match status" value="1"/>
</dbReference>
<dbReference type="InterPro" id="IPR011263">
    <property type="entry name" value="DNA-dir_RNA_pol_RpoA/D/Rpb3"/>
</dbReference>